<dbReference type="InterPro" id="IPR011075">
    <property type="entry name" value="TetR_C"/>
</dbReference>
<evidence type="ECO:0000256" key="1">
    <source>
        <dbReference type="ARBA" id="ARBA00023015"/>
    </source>
</evidence>
<comment type="caution">
    <text evidence="7">The sequence shown here is derived from an EMBL/GenBank/DDBJ whole genome shotgun (WGS) entry which is preliminary data.</text>
</comment>
<sequence length="223" mass="23538">MSLTLENERSQRKGGEQNAGRRPGEGRWTVTRATGQTTTTDVRDRVVATADALFYARGIQAVGMDEVRTAAGVSLKRLYAEFPGKEALVLAVLDARHGIWEAGLSGALSGVDDPRERLLAIFDFLAEWFTDDTFRGCGFINAFGELGATSPAVADAVRVHKQSFQDHVARLTADAGGDQALAAQLALLAEGAQTTAAIAGRADAARQARAAAEVLIDAALGAR</sequence>
<organism evidence="7 8">
    <name type="scientific">Cellulomonas algicola</name>
    <dbReference type="NCBI Taxonomy" id="2071633"/>
    <lineage>
        <taxon>Bacteria</taxon>
        <taxon>Bacillati</taxon>
        <taxon>Actinomycetota</taxon>
        <taxon>Actinomycetes</taxon>
        <taxon>Micrococcales</taxon>
        <taxon>Cellulomonadaceae</taxon>
        <taxon>Cellulomonas</taxon>
    </lineage>
</organism>
<dbReference type="EMBL" id="BHYL01000053">
    <property type="protein sequence ID" value="GCD19179.1"/>
    <property type="molecule type" value="Genomic_DNA"/>
</dbReference>
<keyword evidence="1" id="KW-0805">Transcription regulation</keyword>
<feature type="region of interest" description="Disordered" evidence="5">
    <location>
        <begin position="1"/>
        <end position="35"/>
    </location>
</feature>
<dbReference type="InterPro" id="IPR009057">
    <property type="entry name" value="Homeodomain-like_sf"/>
</dbReference>
<dbReference type="InterPro" id="IPR036271">
    <property type="entry name" value="Tet_transcr_reg_TetR-rel_C_sf"/>
</dbReference>
<keyword evidence="8" id="KW-1185">Reference proteome</keyword>
<evidence type="ECO:0000313" key="7">
    <source>
        <dbReference type="EMBL" id="GCD19179.1"/>
    </source>
</evidence>
<dbReference type="InterPro" id="IPR001647">
    <property type="entry name" value="HTH_TetR"/>
</dbReference>
<accession>A0A401UWX3</accession>
<dbReference type="Pfam" id="PF00440">
    <property type="entry name" value="TetR_N"/>
    <property type="match status" value="1"/>
</dbReference>
<feature type="domain" description="HTH tetR-type" evidence="6">
    <location>
        <begin position="40"/>
        <end position="100"/>
    </location>
</feature>
<dbReference type="OrthoDB" id="3196926at2"/>
<dbReference type="GO" id="GO:0003677">
    <property type="term" value="F:DNA binding"/>
    <property type="evidence" value="ECO:0007669"/>
    <property type="project" value="UniProtKB-UniRule"/>
</dbReference>
<gene>
    <name evidence="7" type="ORF">CTKZ_07410</name>
</gene>
<evidence type="ECO:0000256" key="2">
    <source>
        <dbReference type="ARBA" id="ARBA00023125"/>
    </source>
</evidence>
<name>A0A401UWX3_9CELL</name>
<dbReference type="PANTHER" id="PTHR47506">
    <property type="entry name" value="TRANSCRIPTIONAL REGULATORY PROTEIN"/>
    <property type="match status" value="1"/>
</dbReference>
<dbReference type="Gene3D" id="1.10.357.10">
    <property type="entry name" value="Tetracycline Repressor, domain 2"/>
    <property type="match status" value="1"/>
</dbReference>
<proteinExistence type="predicted"/>
<reference evidence="7 8" key="1">
    <citation type="submission" date="2018-11" db="EMBL/GenBank/DDBJ databases">
        <title>Draft genome sequence of Cellulomonas takizawaensis strain TKZ-21.</title>
        <authorList>
            <person name="Yamamura H."/>
            <person name="Hayashi T."/>
            <person name="Hamada M."/>
            <person name="Serisawa Y."/>
            <person name="Matsuyama K."/>
            <person name="Nakagawa Y."/>
            <person name="Otoguro M."/>
            <person name="Yanagida F."/>
            <person name="Hayakawa M."/>
        </authorList>
    </citation>
    <scope>NUCLEOTIDE SEQUENCE [LARGE SCALE GENOMIC DNA]</scope>
    <source>
        <strain evidence="7 8">TKZ-21</strain>
    </source>
</reference>
<dbReference type="PANTHER" id="PTHR47506:SF1">
    <property type="entry name" value="HTH-TYPE TRANSCRIPTIONAL REGULATOR YJDC"/>
    <property type="match status" value="1"/>
</dbReference>
<dbReference type="SUPFAM" id="SSF48498">
    <property type="entry name" value="Tetracyclin repressor-like, C-terminal domain"/>
    <property type="match status" value="1"/>
</dbReference>
<keyword evidence="3" id="KW-0804">Transcription</keyword>
<dbReference type="PROSITE" id="PS50977">
    <property type="entry name" value="HTH_TETR_2"/>
    <property type="match status" value="1"/>
</dbReference>
<evidence type="ECO:0000256" key="5">
    <source>
        <dbReference type="SAM" id="MobiDB-lite"/>
    </source>
</evidence>
<evidence type="ECO:0000256" key="4">
    <source>
        <dbReference type="PROSITE-ProRule" id="PRU00335"/>
    </source>
</evidence>
<dbReference type="SUPFAM" id="SSF46689">
    <property type="entry name" value="Homeodomain-like"/>
    <property type="match status" value="1"/>
</dbReference>
<feature type="DNA-binding region" description="H-T-H motif" evidence="4">
    <location>
        <begin position="63"/>
        <end position="82"/>
    </location>
</feature>
<protein>
    <submittedName>
        <fullName evidence="7">TetR family transcriptional regulator</fullName>
    </submittedName>
</protein>
<evidence type="ECO:0000256" key="3">
    <source>
        <dbReference type="ARBA" id="ARBA00023163"/>
    </source>
</evidence>
<evidence type="ECO:0000313" key="8">
    <source>
        <dbReference type="Proteomes" id="UP000288246"/>
    </source>
</evidence>
<evidence type="ECO:0000259" key="6">
    <source>
        <dbReference type="PROSITE" id="PS50977"/>
    </source>
</evidence>
<keyword evidence="2 4" id="KW-0238">DNA-binding</keyword>
<dbReference type="Pfam" id="PF16925">
    <property type="entry name" value="TetR_C_13"/>
    <property type="match status" value="1"/>
</dbReference>
<dbReference type="Proteomes" id="UP000288246">
    <property type="component" value="Unassembled WGS sequence"/>
</dbReference>
<feature type="compositionally biased region" description="Basic and acidic residues" evidence="5">
    <location>
        <begin position="1"/>
        <end position="15"/>
    </location>
</feature>
<dbReference type="AlphaFoldDB" id="A0A401UWX3"/>